<dbReference type="GO" id="GO:0019433">
    <property type="term" value="P:triglyceride catabolic process"/>
    <property type="evidence" value="ECO:0007669"/>
    <property type="project" value="TreeGrafter"/>
</dbReference>
<dbReference type="GO" id="GO:0005829">
    <property type="term" value="C:cytosol"/>
    <property type="evidence" value="ECO:0007669"/>
    <property type="project" value="TreeGrafter"/>
</dbReference>
<evidence type="ECO:0000259" key="2">
    <source>
        <dbReference type="Pfam" id="PF07859"/>
    </source>
</evidence>
<dbReference type="PROSITE" id="PS50088">
    <property type="entry name" value="ANK_REPEAT"/>
    <property type="match status" value="1"/>
</dbReference>
<dbReference type="PROSITE" id="PS50297">
    <property type="entry name" value="ANK_REP_REGION"/>
    <property type="match status" value="1"/>
</dbReference>
<dbReference type="VEuPathDB" id="FungiDB:AMAG_17778"/>
<dbReference type="EMBL" id="GG745329">
    <property type="protein sequence ID" value="KNE55423.1"/>
    <property type="molecule type" value="Genomic_DNA"/>
</dbReference>
<feature type="domain" description="Alpha/beta hydrolase fold-3" evidence="2">
    <location>
        <begin position="172"/>
        <end position="235"/>
    </location>
</feature>
<keyword evidence="4" id="KW-1185">Reference proteome</keyword>
<dbReference type="SUPFAM" id="SSF53474">
    <property type="entry name" value="alpha/beta-Hydrolases"/>
    <property type="match status" value="1"/>
</dbReference>
<dbReference type="Pfam" id="PF12796">
    <property type="entry name" value="Ank_2"/>
    <property type="match status" value="1"/>
</dbReference>
<dbReference type="InterPro" id="IPR013094">
    <property type="entry name" value="AB_hydrolase_3"/>
</dbReference>
<gene>
    <name evidence="3" type="ORF">AMAG_17778</name>
</gene>
<evidence type="ECO:0000313" key="4">
    <source>
        <dbReference type="Proteomes" id="UP000054350"/>
    </source>
</evidence>
<evidence type="ECO:0000313" key="3">
    <source>
        <dbReference type="EMBL" id="KNE55423.1"/>
    </source>
</evidence>
<dbReference type="InterPro" id="IPR036770">
    <property type="entry name" value="Ankyrin_rpt-contain_sf"/>
</dbReference>
<dbReference type="Pfam" id="PF07859">
    <property type="entry name" value="Abhydrolase_3"/>
    <property type="match status" value="1"/>
</dbReference>
<protein>
    <recommendedName>
        <fullName evidence="2">Alpha/beta hydrolase fold-3 domain-containing protein</fullName>
    </recommendedName>
</protein>
<dbReference type="OrthoDB" id="5570009at2759"/>
<dbReference type="SUPFAM" id="SSF48403">
    <property type="entry name" value="Ankyrin repeat"/>
    <property type="match status" value="1"/>
</dbReference>
<reference evidence="3 4" key="1">
    <citation type="submission" date="2009-11" db="EMBL/GenBank/DDBJ databases">
        <title>Annotation of Allomyces macrogynus ATCC 38327.</title>
        <authorList>
            <consortium name="The Broad Institute Genome Sequencing Platform"/>
            <person name="Russ C."/>
            <person name="Cuomo C."/>
            <person name="Burger G."/>
            <person name="Gray M.W."/>
            <person name="Holland P.W.H."/>
            <person name="King N."/>
            <person name="Lang F.B.F."/>
            <person name="Roger A.J."/>
            <person name="Ruiz-Trillo I."/>
            <person name="Young S.K."/>
            <person name="Zeng Q."/>
            <person name="Gargeya S."/>
            <person name="Fitzgerald M."/>
            <person name="Haas B."/>
            <person name="Abouelleil A."/>
            <person name="Alvarado L."/>
            <person name="Arachchi H.M."/>
            <person name="Berlin A."/>
            <person name="Chapman S.B."/>
            <person name="Gearin G."/>
            <person name="Goldberg J."/>
            <person name="Griggs A."/>
            <person name="Gujja S."/>
            <person name="Hansen M."/>
            <person name="Heiman D."/>
            <person name="Howarth C."/>
            <person name="Larimer J."/>
            <person name="Lui A."/>
            <person name="MacDonald P.J.P."/>
            <person name="McCowen C."/>
            <person name="Montmayeur A."/>
            <person name="Murphy C."/>
            <person name="Neiman D."/>
            <person name="Pearson M."/>
            <person name="Priest M."/>
            <person name="Roberts A."/>
            <person name="Saif S."/>
            <person name="Shea T."/>
            <person name="Sisk P."/>
            <person name="Stolte C."/>
            <person name="Sykes S."/>
            <person name="Wortman J."/>
            <person name="Nusbaum C."/>
            <person name="Birren B."/>
        </authorList>
    </citation>
    <scope>NUCLEOTIDE SEQUENCE [LARGE SCALE GENOMIC DNA]</scope>
    <source>
        <strain evidence="3 4">ATCC 38327</strain>
    </source>
</reference>
<accession>A0A0L0RYJ8</accession>
<dbReference type="Gene3D" id="3.40.50.1820">
    <property type="entry name" value="alpha/beta hydrolase"/>
    <property type="match status" value="2"/>
</dbReference>
<dbReference type="GO" id="GO:0004806">
    <property type="term" value="F:triacylglycerol lipase activity"/>
    <property type="evidence" value="ECO:0007669"/>
    <property type="project" value="TreeGrafter"/>
</dbReference>
<organism evidence="3 4">
    <name type="scientific">Allomyces macrogynus (strain ATCC 38327)</name>
    <name type="common">Allomyces javanicus var. macrogynus</name>
    <dbReference type="NCBI Taxonomy" id="578462"/>
    <lineage>
        <taxon>Eukaryota</taxon>
        <taxon>Fungi</taxon>
        <taxon>Fungi incertae sedis</taxon>
        <taxon>Blastocladiomycota</taxon>
        <taxon>Blastocladiomycetes</taxon>
        <taxon>Blastocladiales</taxon>
        <taxon>Blastocladiaceae</taxon>
        <taxon>Allomyces</taxon>
    </lineage>
</organism>
<keyword evidence="1" id="KW-0040">ANK repeat</keyword>
<dbReference type="InterPro" id="IPR029058">
    <property type="entry name" value="AB_hydrolase_fold"/>
</dbReference>
<name>A0A0L0RYJ8_ALLM3</name>
<reference evidence="4" key="2">
    <citation type="submission" date="2009-11" db="EMBL/GenBank/DDBJ databases">
        <title>The Genome Sequence of Allomyces macrogynus strain ATCC 38327.</title>
        <authorList>
            <consortium name="The Broad Institute Genome Sequencing Platform"/>
            <person name="Russ C."/>
            <person name="Cuomo C."/>
            <person name="Shea T."/>
            <person name="Young S.K."/>
            <person name="Zeng Q."/>
            <person name="Koehrsen M."/>
            <person name="Haas B."/>
            <person name="Borodovsky M."/>
            <person name="Guigo R."/>
            <person name="Alvarado L."/>
            <person name="Berlin A."/>
            <person name="Borenstein D."/>
            <person name="Chen Z."/>
            <person name="Engels R."/>
            <person name="Freedman E."/>
            <person name="Gellesch M."/>
            <person name="Goldberg J."/>
            <person name="Griggs A."/>
            <person name="Gujja S."/>
            <person name="Heiman D."/>
            <person name="Hepburn T."/>
            <person name="Howarth C."/>
            <person name="Jen D."/>
            <person name="Larson L."/>
            <person name="Lewis B."/>
            <person name="Mehta T."/>
            <person name="Park D."/>
            <person name="Pearson M."/>
            <person name="Roberts A."/>
            <person name="Saif S."/>
            <person name="Shenoy N."/>
            <person name="Sisk P."/>
            <person name="Stolte C."/>
            <person name="Sykes S."/>
            <person name="Walk T."/>
            <person name="White J."/>
            <person name="Yandava C."/>
            <person name="Burger G."/>
            <person name="Gray M.W."/>
            <person name="Holland P.W.H."/>
            <person name="King N."/>
            <person name="Lang F.B.F."/>
            <person name="Roger A.J."/>
            <person name="Ruiz-Trillo I."/>
            <person name="Lander E."/>
            <person name="Nusbaum C."/>
        </authorList>
    </citation>
    <scope>NUCLEOTIDE SEQUENCE [LARGE SCALE GENOMIC DNA]</scope>
    <source>
        <strain evidence="4">ATCC 38327</strain>
    </source>
</reference>
<dbReference type="InterPro" id="IPR002110">
    <property type="entry name" value="Ankyrin_rpt"/>
</dbReference>
<dbReference type="eggNOG" id="KOG4388">
    <property type="taxonomic scope" value="Eukaryota"/>
</dbReference>
<sequence length="438" mass="48102">MANFNDRVLTPEMMRALALLYAGPSPVPFDLQSDYHLSPILTPEALLDPLVDDTIIFAGRLRDAKQRAWRRDSGKPRPRDQDVAEVTILEGVSHAVLQIMMRVSWEKQKHPYIQKLARSMMPRITWRSKRIQIQRLASAYGYDPADPKTTVMDVFLYYAGKVENLPRVTQVILHVHGGGFVCMDPECHEDYLTQWAHMAPGCLVVALNYGKAPEYPFPYGLEENFEFYRLIRETNGECLGLGGWFYDVTALDDQGNTALHFAAALARAPILKLLIARGGDVCCTNALGETPLMCAVSGPNGFDTRMFAQVMALLGVASLAHVDHAGRTVLHHLALAATSARQMEPAAMHYLECLFQFVASAQDAEDRSALAALVEHRDVQGEAAHEVAERLGAKALVQALRSLAARGDVVSIAACSAQVALGPVSTPATKSIENQVRA</sequence>
<dbReference type="AlphaFoldDB" id="A0A0L0RYJ8"/>
<dbReference type="GO" id="GO:0004771">
    <property type="term" value="F:sterol ester esterase activity"/>
    <property type="evidence" value="ECO:0007669"/>
    <property type="project" value="TreeGrafter"/>
</dbReference>
<evidence type="ECO:0000256" key="1">
    <source>
        <dbReference type="PROSITE-ProRule" id="PRU00023"/>
    </source>
</evidence>
<dbReference type="Gene3D" id="1.25.40.20">
    <property type="entry name" value="Ankyrin repeat-containing domain"/>
    <property type="match status" value="1"/>
</dbReference>
<feature type="repeat" description="ANK" evidence="1">
    <location>
        <begin position="254"/>
        <end position="286"/>
    </location>
</feature>
<dbReference type="PANTHER" id="PTHR23025:SF3">
    <property type="entry name" value="HORMONE-SENSITIVE LIPASE"/>
    <property type="match status" value="1"/>
</dbReference>
<dbReference type="STRING" id="578462.A0A0L0RYJ8"/>
<dbReference type="PANTHER" id="PTHR23025">
    <property type="entry name" value="TRIACYLGLYCEROL LIPASE"/>
    <property type="match status" value="1"/>
</dbReference>
<dbReference type="Proteomes" id="UP000054350">
    <property type="component" value="Unassembled WGS sequence"/>
</dbReference>
<proteinExistence type="predicted"/>